<organism evidence="1 2">
    <name type="scientific">Candidatus Avimonoglobus intestinipullorum</name>
    <dbReference type="NCBI Taxonomy" id="2840699"/>
    <lineage>
        <taxon>Bacteria</taxon>
        <taxon>Bacillati</taxon>
        <taxon>Bacillota</taxon>
        <taxon>Clostridia</taxon>
        <taxon>Eubacteriales</taxon>
        <taxon>Candidatus Avimonoglobus</taxon>
    </lineage>
</organism>
<reference evidence="1" key="1">
    <citation type="submission" date="2020-10" db="EMBL/GenBank/DDBJ databases">
        <authorList>
            <person name="Gilroy R."/>
        </authorList>
    </citation>
    <scope>NUCLEOTIDE SEQUENCE</scope>
    <source>
        <strain evidence="1">ChiSjej4B22-9803</strain>
    </source>
</reference>
<dbReference type="Proteomes" id="UP000824111">
    <property type="component" value="Unassembled WGS sequence"/>
</dbReference>
<sequence>MAAVKKSKELTYKGKPVYRQGNRIYYGDLDERLILVMDILETEQRGDVAITKKVKFHIQDNTGPVLGEGTNYRSGERDNLYSAFDIGSWWLQDALDQ</sequence>
<gene>
    <name evidence="1" type="ORF">IAB04_02160</name>
</gene>
<comment type="caution">
    <text evidence="1">The sequence shown here is derived from an EMBL/GenBank/DDBJ whole genome shotgun (WGS) entry which is preliminary data.</text>
</comment>
<evidence type="ECO:0000313" key="2">
    <source>
        <dbReference type="Proteomes" id="UP000824111"/>
    </source>
</evidence>
<reference evidence="1" key="2">
    <citation type="journal article" date="2021" name="PeerJ">
        <title>Extensive microbial diversity within the chicken gut microbiome revealed by metagenomics and culture.</title>
        <authorList>
            <person name="Gilroy R."/>
            <person name="Ravi A."/>
            <person name="Getino M."/>
            <person name="Pursley I."/>
            <person name="Horton D.L."/>
            <person name="Alikhan N.F."/>
            <person name="Baker D."/>
            <person name="Gharbi K."/>
            <person name="Hall N."/>
            <person name="Watson M."/>
            <person name="Adriaenssens E.M."/>
            <person name="Foster-Nyarko E."/>
            <person name="Jarju S."/>
            <person name="Secka A."/>
            <person name="Antonio M."/>
            <person name="Oren A."/>
            <person name="Chaudhuri R.R."/>
            <person name="La Ragione R."/>
            <person name="Hildebrand F."/>
            <person name="Pallen M.J."/>
        </authorList>
    </citation>
    <scope>NUCLEOTIDE SEQUENCE</scope>
    <source>
        <strain evidence="1">ChiSjej4B22-9803</strain>
    </source>
</reference>
<dbReference type="EMBL" id="DVND01000055">
    <property type="protein sequence ID" value="HIU48148.1"/>
    <property type="molecule type" value="Genomic_DNA"/>
</dbReference>
<proteinExistence type="predicted"/>
<accession>A0A9D1LU56</accession>
<dbReference type="AlphaFoldDB" id="A0A9D1LU56"/>
<protein>
    <submittedName>
        <fullName evidence="1">Uncharacterized protein</fullName>
    </submittedName>
</protein>
<evidence type="ECO:0000313" key="1">
    <source>
        <dbReference type="EMBL" id="HIU48148.1"/>
    </source>
</evidence>
<name>A0A9D1LU56_9FIRM</name>